<dbReference type="Proteomes" id="UP000006797">
    <property type="component" value="Chromosome"/>
</dbReference>
<dbReference type="AlphaFoldDB" id="A0AAV2U3J4"/>
<evidence type="ECO:0008006" key="3">
    <source>
        <dbReference type="Google" id="ProtNLM"/>
    </source>
</evidence>
<organism evidence="1 2">
    <name type="scientific">Haemophilus influenzae F3047</name>
    <dbReference type="NCBI Taxonomy" id="935897"/>
    <lineage>
        <taxon>Bacteria</taxon>
        <taxon>Pseudomonadati</taxon>
        <taxon>Pseudomonadota</taxon>
        <taxon>Gammaproteobacteria</taxon>
        <taxon>Pasteurellales</taxon>
        <taxon>Pasteurellaceae</taxon>
        <taxon>Haemophilus</taxon>
    </lineage>
</organism>
<accession>A0AAV2U3J4</accession>
<evidence type="ECO:0000313" key="1">
    <source>
        <dbReference type="EMBL" id="CBY86518.1"/>
    </source>
</evidence>
<proteinExistence type="predicted"/>
<gene>
    <name evidence="1" type="ORF">HICON_10540</name>
</gene>
<dbReference type="KEGG" id="hil:HICON_10540"/>
<name>A0AAV2U3J4_HAEIF</name>
<reference evidence="1 2" key="1">
    <citation type="journal article" date="2012" name="Emerg. Infect. Dis.">
        <title>Lineage-specific Virulence Determinants of Haemophilus influenzae Biogroup aegyptius.</title>
        <authorList>
            <person name="Strouts F.R."/>
            <person name="Power P."/>
            <person name="Croucher N.J."/>
            <person name="Corton N."/>
            <person name="van Tonder A."/>
            <person name="Quail M.A."/>
            <person name="Langford P.R."/>
            <person name="Hudson M.J."/>
            <person name="Parkhill J."/>
            <person name="Kroll J.S."/>
            <person name="Bentley S.D."/>
        </authorList>
    </citation>
    <scope>NUCLEOTIDE SEQUENCE [LARGE SCALE GENOMIC DNA]</scope>
    <source>
        <strain evidence="1 2">F3047</strain>
    </source>
</reference>
<sequence>MFIMGFMSSAIDAVQRGIAKAEGKSGELDPSLLKLFSELSLDINDYPKDINARIEKFCGFFERITMSKKDIELLGEMKNSAYSFAGEWKYSFFKQMSIPTKLKFSILIDFVRACLDSTGKIEDLNALGKKLRLERELIDYAQVIHFNAYIQREFNNGNPEGYIDTDALILQKDEFTVLELPASIIEEKSKTIRQGSRNGVSVRLAKGLWFHSGKGNSTSEKINYLSHKADGNLIFTNQRIVFSGENASFSIKKQNIVSVENRDGLLYFHSRKSKPDIVESHIPILDKTLKSVIRWIINQ</sequence>
<evidence type="ECO:0000313" key="2">
    <source>
        <dbReference type="Proteomes" id="UP000006797"/>
    </source>
</evidence>
<protein>
    <recommendedName>
        <fullName evidence="3">Restriction endonuclease</fullName>
    </recommendedName>
</protein>
<dbReference type="EMBL" id="FQ670204">
    <property type="protein sequence ID" value="CBY86518.1"/>
    <property type="molecule type" value="Genomic_DNA"/>
</dbReference>